<dbReference type="GO" id="GO:0005886">
    <property type="term" value="C:plasma membrane"/>
    <property type="evidence" value="ECO:0007669"/>
    <property type="project" value="UniProtKB-SubCell"/>
</dbReference>
<feature type="transmembrane region" description="Helical" evidence="7">
    <location>
        <begin position="254"/>
        <end position="273"/>
    </location>
</feature>
<dbReference type="Pfam" id="PF00528">
    <property type="entry name" value="BPD_transp_1"/>
    <property type="match status" value="1"/>
</dbReference>
<dbReference type="InterPro" id="IPR035906">
    <property type="entry name" value="MetI-like_sf"/>
</dbReference>
<feature type="transmembrane region" description="Helical" evidence="7">
    <location>
        <begin position="142"/>
        <end position="160"/>
    </location>
</feature>
<dbReference type="Gene3D" id="1.10.3720.10">
    <property type="entry name" value="MetI-like"/>
    <property type="match status" value="1"/>
</dbReference>
<name>A0A7Y9IA60_9ACTN</name>
<comment type="subcellular location">
    <subcellularLocation>
        <location evidence="1 7">Cell membrane</location>
        <topology evidence="1 7">Multi-pass membrane protein</topology>
    </subcellularLocation>
</comment>
<keyword evidence="10" id="KW-1185">Reference proteome</keyword>
<dbReference type="SUPFAM" id="SSF161098">
    <property type="entry name" value="MetI-like"/>
    <property type="match status" value="1"/>
</dbReference>
<dbReference type="Proteomes" id="UP000569914">
    <property type="component" value="Unassembled WGS sequence"/>
</dbReference>
<comment type="caution">
    <text evidence="9">The sequence shown here is derived from an EMBL/GenBank/DDBJ whole genome shotgun (WGS) entry which is preliminary data.</text>
</comment>
<gene>
    <name evidence="9" type="ORF">BKA15_003948</name>
</gene>
<feature type="transmembrane region" description="Helical" evidence="7">
    <location>
        <begin position="108"/>
        <end position="130"/>
    </location>
</feature>
<dbReference type="PROSITE" id="PS50928">
    <property type="entry name" value="ABC_TM1"/>
    <property type="match status" value="1"/>
</dbReference>
<keyword evidence="9" id="KW-0762">Sugar transport</keyword>
<dbReference type="GO" id="GO:0055085">
    <property type="term" value="P:transmembrane transport"/>
    <property type="evidence" value="ECO:0007669"/>
    <property type="project" value="InterPro"/>
</dbReference>
<evidence type="ECO:0000313" key="9">
    <source>
        <dbReference type="EMBL" id="NYE72619.1"/>
    </source>
</evidence>
<evidence type="ECO:0000256" key="1">
    <source>
        <dbReference type="ARBA" id="ARBA00004651"/>
    </source>
</evidence>
<evidence type="ECO:0000256" key="7">
    <source>
        <dbReference type="RuleBase" id="RU363032"/>
    </source>
</evidence>
<protein>
    <submittedName>
        <fullName evidence="9">Multiple sugar transport system permease protein/putative aldouronate transport system permease protein</fullName>
    </submittedName>
</protein>
<keyword evidence="4 7" id="KW-0812">Transmembrane</keyword>
<dbReference type="PANTHER" id="PTHR43744">
    <property type="entry name" value="ABC TRANSPORTER PERMEASE PROTEIN MG189-RELATED-RELATED"/>
    <property type="match status" value="1"/>
</dbReference>
<evidence type="ECO:0000256" key="5">
    <source>
        <dbReference type="ARBA" id="ARBA00022989"/>
    </source>
</evidence>
<feature type="transmembrane region" description="Helical" evidence="7">
    <location>
        <begin position="20"/>
        <end position="47"/>
    </location>
</feature>
<keyword evidence="6 7" id="KW-0472">Membrane</keyword>
<sequence length="288" mass="30945">MSVAVAVRPRWNQPTLTSTVLKAVVLAVTVVVMIYPFLYVIAQSFAAPPGESGPSLDAYLSVLSGGIVVRALLVSIGVTVVGTLLSVVLTILLAYGLMNTREVPGGRVILYLVLFTMLFGAGIIPNYLLVKELGLLDTYASLILPGAISAFNMVVVRNFFQGIPAELIECARIDGANDWQILSMIMVPLSKGVIAVIALFYGVAYWNDFFSAMIYLNDTAKWPVQLVLNQYVLQGTPLTQLQNPAAPPPPAKSVQMAVVVLATVPILVVYPFLQRFFTKGVLTGAVKG</sequence>
<keyword evidence="3" id="KW-1003">Cell membrane</keyword>
<proteinExistence type="inferred from homology"/>
<evidence type="ECO:0000256" key="3">
    <source>
        <dbReference type="ARBA" id="ARBA00022475"/>
    </source>
</evidence>
<feature type="domain" description="ABC transmembrane type-1" evidence="8">
    <location>
        <begin position="72"/>
        <end position="273"/>
    </location>
</feature>
<feature type="transmembrane region" description="Helical" evidence="7">
    <location>
        <begin position="67"/>
        <end position="96"/>
    </location>
</feature>
<feature type="transmembrane region" description="Helical" evidence="7">
    <location>
        <begin position="181"/>
        <end position="206"/>
    </location>
</feature>
<dbReference type="EMBL" id="JACCBU010000001">
    <property type="protein sequence ID" value="NYE72619.1"/>
    <property type="molecule type" value="Genomic_DNA"/>
</dbReference>
<accession>A0A7Y9IA60</accession>
<evidence type="ECO:0000259" key="8">
    <source>
        <dbReference type="PROSITE" id="PS50928"/>
    </source>
</evidence>
<evidence type="ECO:0000256" key="4">
    <source>
        <dbReference type="ARBA" id="ARBA00022692"/>
    </source>
</evidence>
<evidence type="ECO:0000256" key="6">
    <source>
        <dbReference type="ARBA" id="ARBA00023136"/>
    </source>
</evidence>
<reference evidence="9 10" key="1">
    <citation type="submission" date="2020-07" db="EMBL/GenBank/DDBJ databases">
        <title>Sequencing the genomes of 1000 actinobacteria strains.</title>
        <authorList>
            <person name="Klenk H.-P."/>
        </authorList>
    </citation>
    <scope>NUCLEOTIDE SEQUENCE [LARGE SCALE GENOMIC DNA]</scope>
    <source>
        <strain evidence="9 10">DSM 22083</strain>
    </source>
</reference>
<dbReference type="CDD" id="cd06261">
    <property type="entry name" value="TM_PBP2"/>
    <property type="match status" value="1"/>
</dbReference>
<organism evidence="9 10">
    <name type="scientific">Microlunatus parietis</name>
    <dbReference type="NCBI Taxonomy" id="682979"/>
    <lineage>
        <taxon>Bacteria</taxon>
        <taxon>Bacillati</taxon>
        <taxon>Actinomycetota</taxon>
        <taxon>Actinomycetes</taxon>
        <taxon>Propionibacteriales</taxon>
        <taxon>Propionibacteriaceae</taxon>
        <taxon>Microlunatus</taxon>
    </lineage>
</organism>
<dbReference type="InterPro" id="IPR000515">
    <property type="entry name" value="MetI-like"/>
</dbReference>
<dbReference type="RefSeq" id="WP_179753547.1">
    <property type="nucleotide sequence ID" value="NZ_JACCBU010000001.1"/>
</dbReference>
<keyword evidence="2 7" id="KW-0813">Transport</keyword>
<comment type="similarity">
    <text evidence="7">Belongs to the binding-protein-dependent transport system permease family.</text>
</comment>
<dbReference type="PANTHER" id="PTHR43744:SF9">
    <property type="entry name" value="POLYGALACTURONAN_RHAMNOGALACTURONAN TRANSPORT SYSTEM PERMEASE PROTEIN YTCP"/>
    <property type="match status" value="1"/>
</dbReference>
<dbReference type="AlphaFoldDB" id="A0A7Y9IA60"/>
<evidence type="ECO:0000256" key="2">
    <source>
        <dbReference type="ARBA" id="ARBA00022448"/>
    </source>
</evidence>
<evidence type="ECO:0000313" key="10">
    <source>
        <dbReference type="Proteomes" id="UP000569914"/>
    </source>
</evidence>
<keyword evidence="5 7" id="KW-1133">Transmembrane helix</keyword>